<evidence type="ECO:0000256" key="2">
    <source>
        <dbReference type="ARBA" id="ARBA00022723"/>
    </source>
</evidence>
<dbReference type="Pfam" id="PF03055">
    <property type="entry name" value="RPE65"/>
    <property type="match status" value="2"/>
</dbReference>
<keyword evidence="7" id="KW-1185">Reference proteome</keyword>
<evidence type="ECO:0000256" key="4">
    <source>
        <dbReference type="ARBA" id="ARBA00023004"/>
    </source>
</evidence>
<proteinExistence type="inferred from homology"/>
<dbReference type="OrthoDB" id="1069523at2759"/>
<keyword evidence="6" id="KW-0223">Dioxygenase</keyword>
<dbReference type="GO" id="GO:0016121">
    <property type="term" value="P:carotene catabolic process"/>
    <property type="evidence" value="ECO:0007669"/>
    <property type="project" value="TreeGrafter"/>
</dbReference>
<evidence type="ECO:0000256" key="3">
    <source>
        <dbReference type="ARBA" id="ARBA00023002"/>
    </source>
</evidence>
<keyword evidence="2 5" id="KW-0479">Metal-binding</keyword>
<dbReference type="Proteomes" id="UP000012174">
    <property type="component" value="Unassembled WGS sequence"/>
</dbReference>
<evidence type="ECO:0000313" key="6">
    <source>
        <dbReference type="EMBL" id="EMR72786.1"/>
    </source>
</evidence>
<sequence>MVRAHSIFQDFAGASRPFRADAEIEDVEVEGEIPKELNGTFYRVSQDPYYERDYYCNGSKTIPFDGDGSISAFRVKDQKVSFQQKYVMTERFVAEKKARRSLFGMFKSPFSHHPCVRAVMDTTANTNVVLHAGKLLALCEHGPAYELDPNTLRTRGHDIFPGEVDPTKPFTAHPHVDPKTGELIAFGYDMQGLGTPQISLYVINKDGNVTSRRDFEFPGGGIIHDCAIVRTSIRPTTFKKPSNPRQTDNYVILMRMPFLTDIKDIEKPGNHQWYYDEKCPAWFGVVPRKGTDPVRWFKYKNCMSIHSGASWEEDGKMQHATLIWIASNQAKAKALSYTKGLTPSLASTTKLVRQSTSSLDQIAWSKNLASVLGTQMQKRETDS</sequence>
<dbReference type="KEGG" id="ela:UCREL1_158"/>
<dbReference type="EMBL" id="KB705382">
    <property type="protein sequence ID" value="EMR72786.1"/>
    <property type="molecule type" value="Genomic_DNA"/>
</dbReference>
<comment type="similarity">
    <text evidence="1">Belongs to the carotenoid oxygenase family.</text>
</comment>
<name>M7TS54_EUTLA</name>
<dbReference type="GO" id="GO:0046872">
    <property type="term" value="F:metal ion binding"/>
    <property type="evidence" value="ECO:0007669"/>
    <property type="project" value="UniProtKB-KW"/>
</dbReference>
<keyword evidence="3" id="KW-0560">Oxidoreductase</keyword>
<dbReference type="GO" id="GO:0010436">
    <property type="term" value="F:carotenoid dioxygenase activity"/>
    <property type="evidence" value="ECO:0007669"/>
    <property type="project" value="TreeGrafter"/>
</dbReference>
<evidence type="ECO:0000256" key="1">
    <source>
        <dbReference type="ARBA" id="ARBA00006787"/>
    </source>
</evidence>
<feature type="binding site" evidence="5">
    <location>
        <position position="173"/>
    </location>
    <ligand>
        <name>Fe cation</name>
        <dbReference type="ChEBI" id="CHEBI:24875"/>
        <note>catalytic</note>
    </ligand>
</feature>
<evidence type="ECO:0000313" key="7">
    <source>
        <dbReference type="Proteomes" id="UP000012174"/>
    </source>
</evidence>
<comment type="cofactor">
    <cofactor evidence="5">
        <name>Fe(2+)</name>
        <dbReference type="ChEBI" id="CHEBI:29033"/>
    </cofactor>
    <text evidence="5">Binds 1 Fe(2+) ion per subunit.</text>
</comment>
<feature type="binding site" evidence="5">
    <location>
        <position position="306"/>
    </location>
    <ligand>
        <name>Fe cation</name>
        <dbReference type="ChEBI" id="CHEBI:24875"/>
        <note>catalytic</note>
    </ligand>
</feature>
<keyword evidence="4 5" id="KW-0408">Iron</keyword>
<dbReference type="PANTHER" id="PTHR10543:SF89">
    <property type="entry name" value="CAROTENOID 9,10(9',10')-CLEAVAGE DIOXYGENASE 1"/>
    <property type="match status" value="1"/>
</dbReference>
<accession>M7TS54</accession>
<evidence type="ECO:0000256" key="5">
    <source>
        <dbReference type="PIRSR" id="PIRSR604294-1"/>
    </source>
</evidence>
<dbReference type="InterPro" id="IPR004294">
    <property type="entry name" value="Carotenoid_Oase"/>
</dbReference>
<dbReference type="AlphaFoldDB" id="M7TS54"/>
<dbReference type="PANTHER" id="PTHR10543">
    <property type="entry name" value="BETA-CAROTENE DIOXYGENASE"/>
    <property type="match status" value="1"/>
</dbReference>
<gene>
    <name evidence="6" type="ORF">UCREL1_158</name>
</gene>
<dbReference type="HOGENOM" id="CLU_721662_0_0_1"/>
<reference evidence="7" key="1">
    <citation type="journal article" date="2013" name="Genome Announc.">
        <title>Draft genome sequence of the grapevine dieback fungus Eutypa lata UCR-EL1.</title>
        <authorList>
            <person name="Blanco-Ulate B."/>
            <person name="Rolshausen P.E."/>
            <person name="Cantu D."/>
        </authorList>
    </citation>
    <scope>NUCLEOTIDE SEQUENCE [LARGE SCALE GENOMIC DNA]</scope>
    <source>
        <strain evidence="7">UCR-EL1</strain>
    </source>
</reference>
<organism evidence="6 7">
    <name type="scientific">Eutypa lata (strain UCR-EL1)</name>
    <name type="common">Grapevine dieback disease fungus</name>
    <name type="synonym">Eutypa armeniacae</name>
    <dbReference type="NCBI Taxonomy" id="1287681"/>
    <lineage>
        <taxon>Eukaryota</taxon>
        <taxon>Fungi</taxon>
        <taxon>Dikarya</taxon>
        <taxon>Ascomycota</taxon>
        <taxon>Pezizomycotina</taxon>
        <taxon>Sordariomycetes</taxon>
        <taxon>Xylariomycetidae</taxon>
        <taxon>Xylariales</taxon>
        <taxon>Diatrypaceae</taxon>
        <taxon>Eutypa</taxon>
    </lineage>
</organism>
<protein>
    <submittedName>
        <fullName evidence="6">Putative lignostilbene dioxygenase protein</fullName>
    </submittedName>
</protein>
<dbReference type="eggNOG" id="KOG1285">
    <property type="taxonomic scope" value="Eukaryota"/>
</dbReference>